<dbReference type="InterPro" id="IPR042221">
    <property type="entry name" value="Leu/Phe-tRNA_Trfase_N"/>
</dbReference>
<dbReference type="NCBIfam" id="TIGR00667">
    <property type="entry name" value="aat"/>
    <property type="match status" value="1"/>
</dbReference>
<evidence type="ECO:0000313" key="6">
    <source>
        <dbReference type="Proteomes" id="UP000014541"/>
    </source>
</evidence>
<accession>S3K256</accession>
<proteinExistence type="inferred from homology"/>
<dbReference type="AlphaFoldDB" id="S3K256"/>
<evidence type="ECO:0000256" key="2">
    <source>
        <dbReference type="ARBA" id="ARBA00022679"/>
    </source>
</evidence>
<comment type="catalytic activity">
    <reaction evidence="4">
        <text>L-phenylalanyl-tRNA(Phe) + an N-terminal L-alpha-aminoacyl-[protein] = an N-terminal L-phenylalanyl-L-alpha-aminoacyl-[protein] + tRNA(Phe)</text>
        <dbReference type="Rhea" id="RHEA:43632"/>
        <dbReference type="Rhea" id="RHEA-COMP:9668"/>
        <dbReference type="Rhea" id="RHEA-COMP:9699"/>
        <dbReference type="Rhea" id="RHEA-COMP:10636"/>
        <dbReference type="Rhea" id="RHEA-COMP:10637"/>
        <dbReference type="ChEBI" id="CHEBI:78442"/>
        <dbReference type="ChEBI" id="CHEBI:78531"/>
        <dbReference type="ChEBI" id="CHEBI:78597"/>
        <dbReference type="ChEBI" id="CHEBI:83561"/>
        <dbReference type="EC" id="2.3.2.6"/>
    </reaction>
</comment>
<dbReference type="RefSeq" id="WP_016524610.1">
    <property type="nucleotide sequence ID" value="NZ_KE332518.1"/>
</dbReference>
<keyword evidence="3 4" id="KW-0012">Acyltransferase</keyword>
<keyword evidence="2 4" id="KW-0808">Transferase</keyword>
<keyword evidence="6" id="KW-1185">Reference proteome</keyword>
<name>S3K256_TREMA</name>
<dbReference type="Gene3D" id="3.30.70.3550">
    <property type="entry name" value="Leucyl/phenylalanyl-tRNA-protein transferase, N-terminal domain"/>
    <property type="match status" value="1"/>
</dbReference>
<organism evidence="5 6">
    <name type="scientific">Treponema maltophilum ATCC 51939</name>
    <dbReference type="NCBI Taxonomy" id="1125699"/>
    <lineage>
        <taxon>Bacteria</taxon>
        <taxon>Pseudomonadati</taxon>
        <taxon>Spirochaetota</taxon>
        <taxon>Spirochaetia</taxon>
        <taxon>Spirochaetales</taxon>
        <taxon>Treponemataceae</taxon>
        <taxon>Treponema</taxon>
    </lineage>
</organism>
<dbReference type="PATRIC" id="fig|1125699.3.peg.312"/>
<evidence type="ECO:0000256" key="4">
    <source>
        <dbReference type="HAMAP-Rule" id="MF_00688"/>
    </source>
</evidence>
<comment type="similarity">
    <text evidence="4">Belongs to the L/F-transferase family.</text>
</comment>
<dbReference type="GO" id="GO:0030163">
    <property type="term" value="P:protein catabolic process"/>
    <property type="evidence" value="ECO:0007669"/>
    <property type="project" value="UniProtKB-UniRule"/>
</dbReference>
<dbReference type="EMBL" id="ATFF01000002">
    <property type="protein sequence ID" value="EPF32313.1"/>
    <property type="molecule type" value="Genomic_DNA"/>
</dbReference>
<dbReference type="HOGENOM" id="CLU_075045_0_0_12"/>
<dbReference type="Proteomes" id="UP000014541">
    <property type="component" value="Unassembled WGS sequence"/>
</dbReference>
<dbReference type="OrthoDB" id="9790282at2"/>
<comment type="caution">
    <text evidence="5">The sequence shown here is derived from an EMBL/GenBank/DDBJ whole genome shotgun (WGS) entry which is preliminary data.</text>
</comment>
<dbReference type="STRING" id="1125699.HMPREF9194_00309"/>
<dbReference type="InterPro" id="IPR004616">
    <property type="entry name" value="Leu/Phe-tRNA_Trfase"/>
</dbReference>
<sequence length="247" mass="27702">MSGNSAPHNGSDPDFPYFSVDSWFQFPDPQKSGTDIVGSGGNLSPGMLLSAYRQGIFPWYGKDEPILWWSPDPRFVLLPQDFHVPSRLDRAIKTNKSGFTYTMDKNFFEVIKACAALKRPEQDGTWITDAMIDSYAEFHRLGFAHSFETWQNGSLAGGFYGVLLGQVFFGESMFSFVPDASKCAFVRFVRAFGACGGKLIDSQVYTDHIARFGGKNISRDAFLRLEKSYLHTPLQANLKEAYILNAR</sequence>
<dbReference type="GO" id="GO:0008914">
    <property type="term" value="F:leucyl-tRNA--protein transferase activity"/>
    <property type="evidence" value="ECO:0007669"/>
    <property type="project" value="UniProtKB-UniRule"/>
</dbReference>
<comment type="subcellular location">
    <subcellularLocation>
        <location evidence="4">Cytoplasm</location>
    </subcellularLocation>
</comment>
<dbReference type="SUPFAM" id="SSF55729">
    <property type="entry name" value="Acyl-CoA N-acyltransferases (Nat)"/>
    <property type="match status" value="1"/>
</dbReference>
<protein>
    <recommendedName>
        <fullName evidence="4">Leucyl/phenylalanyl-tRNA--protein transferase</fullName>
        <ecNumber evidence="4">2.3.2.6</ecNumber>
    </recommendedName>
    <alternativeName>
        <fullName evidence="4">L/F-transferase</fullName>
    </alternativeName>
    <alternativeName>
        <fullName evidence="4">Leucyltransferase</fullName>
    </alternativeName>
    <alternativeName>
        <fullName evidence="4">Phenyalanyltransferase</fullName>
    </alternativeName>
</protein>
<comment type="function">
    <text evidence="4">Functions in the N-end rule pathway of protein degradation where it conjugates Leu, Phe and, less efficiently, Met from aminoacyl-tRNAs to the N-termini of proteins containing an N-terminal arginine or lysine.</text>
</comment>
<dbReference type="PANTHER" id="PTHR30098:SF2">
    <property type="entry name" value="LEUCYL_PHENYLALANYL-TRNA--PROTEIN TRANSFERASE"/>
    <property type="match status" value="1"/>
</dbReference>
<dbReference type="Pfam" id="PF03588">
    <property type="entry name" value="Leu_Phe_trans"/>
    <property type="match status" value="1"/>
</dbReference>
<dbReference type="PANTHER" id="PTHR30098">
    <property type="entry name" value="LEUCYL/PHENYLALANYL-TRNA--PROTEIN TRANSFERASE"/>
    <property type="match status" value="1"/>
</dbReference>
<dbReference type="eggNOG" id="COG2360">
    <property type="taxonomic scope" value="Bacteria"/>
</dbReference>
<keyword evidence="1 4" id="KW-0963">Cytoplasm</keyword>
<dbReference type="HAMAP" id="MF_00688">
    <property type="entry name" value="Leu_Phe_trans"/>
    <property type="match status" value="1"/>
</dbReference>
<dbReference type="GO" id="GO:0005737">
    <property type="term" value="C:cytoplasm"/>
    <property type="evidence" value="ECO:0007669"/>
    <property type="project" value="UniProtKB-SubCell"/>
</dbReference>
<dbReference type="EC" id="2.3.2.6" evidence="4"/>
<dbReference type="InterPro" id="IPR016181">
    <property type="entry name" value="Acyl_CoA_acyltransferase"/>
</dbReference>
<comment type="catalytic activity">
    <reaction evidence="4">
        <text>N-terminal L-lysyl-[protein] + L-leucyl-tRNA(Leu) = N-terminal L-leucyl-L-lysyl-[protein] + tRNA(Leu) + H(+)</text>
        <dbReference type="Rhea" id="RHEA:12340"/>
        <dbReference type="Rhea" id="RHEA-COMP:9613"/>
        <dbReference type="Rhea" id="RHEA-COMP:9622"/>
        <dbReference type="Rhea" id="RHEA-COMP:12670"/>
        <dbReference type="Rhea" id="RHEA-COMP:12671"/>
        <dbReference type="ChEBI" id="CHEBI:15378"/>
        <dbReference type="ChEBI" id="CHEBI:65249"/>
        <dbReference type="ChEBI" id="CHEBI:78442"/>
        <dbReference type="ChEBI" id="CHEBI:78494"/>
        <dbReference type="ChEBI" id="CHEBI:133043"/>
        <dbReference type="EC" id="2.3.2.6"/>
    </reaction>
</comment>
<gene>
    <name evidence="4" type="primary">aat</name>
    <name evidence="5" type="ORF">HMPREF9194_00309</name>
</gene>
<dbReference type="InterPro" id="IPR042203">
    <property type="entry name" value="Leu/Phe-tRNA_Trfase_C"/>
</dbReference>
<dbReference type="Gene3D" id="3.40.630.70">
    <property type="entry name" value="Leucyl/phenylalanyl-tRNA-protein transferase, C-terminal domain"/>
    <property type="match status" value="1"/>
</dbReference>
<reference evidence="5 6" key="1">
    <citation type="submission" date="2013-04" db="EMBL/GenBank/DDBJ databases">
        <title>The Genome Sequence of Treponema maltophilum ATCC 51939.</title>
        <authorList>
            <consortium name="The Broad Institute Genomics Platform"/>
            <person name="Earl A."/>
            <person name="Ward D."/>
            <person name="Feldgarden M."/>
            <person name="Gevers D."/>
            <person name="Leonetti C."/>
            <person name="Blanton J.M."/>
            <person name="Dewhirst F.E."/>
            <person name="Izard J."/>
            <person name="Walker B."/>
            <person name="Young S."/>
            <person name="Zeng Q."/>
            <person name="Gargeya S."/>
            <person name="Fitzgerald M."/>
            <person name="Haas B."/>
            <person name="Abouelleil A."/>
            <person name="Allen A.W."/>
            <person name="Alvarado L."/>
            <person name="Arachchi H.M."/>
            <person name="Berlin A.M."/>
            <person name="Chapman S.B."/>
            <person name="Gainer-Dewar J."/>
            <person name="Goldberg J."/>
            <person name="Griggs A."/>
            <person name="Gujja S."/>
            <person name="Hansen M."/>
            <person name="Howarth C."/>
            <person name="Imamovic A."/>
            <person name="Ireland A."/>
            <person name="Larimer J."/>
            <person name="McCowan C."/>
            <person name="Murphy C."/>
            <person name="Pearson M."/>
            <person name="Poon T.W."/>
            <person name="Priest M."/>
            <person name="Roberts A."/>
            <person name="Saif S."/>
            <person name="Shea T."/>
            <person name="Sisk P."/>
            <person name="Sykes S."/>
            <person name="Wortman J."/>
            <person name="Nusbaum C."/>
            <person name="Birren B."/>
        </authorList>
    </citation>
    <scope>NUCLEOTIDE SEQUENCE [LARGE SCALE GENOMIC DNA]</scope>
    <source>
        <strain evidence="5 6">ATCC 51939</strain>
    </source>
</reference>
<comment type="catalytic activity">
    <reaction evidence="4">
        <text>N-terminal L-arginyl-[protein] + L-leucyl-tRNA(Leu) = N-terminal L-leucyl-L-arginyl-[protein] + tRNA(Leu) + H(+)</text>
        <dbReference type="Rhea" id="RHEA:50416"/>
        <dbReference type="Rhea" id="RHEA-COMP:9613"/>
        <dbReference type="Rhea" id="RHEA-COMP:9622"/>
        <dbReference type="Rhea" id="RHEA-COMP:12672"/>
        <dbReference type="Rhea" id="RHEA-COMP:12673"/>
        <dbReference type="ChEBI" id="CHEBI:15378"/>
        <dbReference type="ChEBI" id="CHEBI:64719"/>
        <dbReference type="ChEBI" id="CHEBI:78442"/>
        <dbReference type="ChEBI" id="CHEBI:78494"/>
        <dbReference type="ChEBI" id="CHEBI:133044"/>
        <dbReference type="EC" id="2.3.2.6"/>
    </reaction>
</comment>
<evidence type="ECO:0000256" key="3">
    <source>
        <dbReference type="ARBA" id="ARBA00023315"/>
    </source>
</evidence>
<evidence type="ECO:0000256" key="1">
    <source>
        <dbReference type="ARBA" id="ARBA00022490"/>
    </source>
</evidence>
<evidence type="ECO:0000313" key="5">
    <source>
        <dbReference type="EMBL" id="EPF32313.1"/>
    </source>
</evidence>